<dbReference type="PANTHER" id="PTHR46268">
    <property type="entry name" value="STRESS RESPONSE PROTEIN NHAX"/>
    <property type="match status" value="1"/>
</dbReference>
<dbReference type="Proteomes" id="UP000186108">
    <property type="component" value="Plasmid pR1CP1"/>
</dbReference>
<feature type="domain" description="UspA" evidence="2">
    <location>
        <begin position="3"/>
        <end position="131"/>
    </location>
</feature>
<evidence type="ECO:0000259" key="2">
    <source>
        <dbReference type="Pfam" id="PF00582"/>
    </source>
</evidence>
<dbReference type="PATRIC" id="fig|37919.13.peg.7577"/>
<dbReference type="InterPro" id="IPR006016">
    <property type="entry name" value="UspA"/>
</dbReference>
<dbReference type="PRINTS" id="PR01438">
    <property type="entry name" value="UNVRSLSTRESS"/>
</dbReference>
<dbReference type="EMBL" id="CP009112">
    <property type="protein sequence ID" value="ANS31804.1"/>
    <property type="molecule type" value="Genomic_DNA"/>
</dbReference>
<keyword evidence="3" id="KW-0614">Plasmid</keyword>
<dbReference type="AlphaFoldDB" id="A0A1B1KGS7"/>
<evidence type="ECO:0000313" key="4">
    <source>
        <dbReference type="Proteomes" id="UP000186108"/>
    </source>
</evidence>
<reference evidence="3 4" key="1">
    <citation type="submission" date="2014-07" db="EMBL/GenBank/DDBJ databases">
        <authorList>
            <person name="Zhang J.E."/>
            <person name="Yang H."/>
            <person name="Guo J."/>
            <person name="Deng Z."/>
            <person name="Luo H."/>
            <person name="Luo M."/>
            <person name="Zhao B."/>
        </authorList>
    </citation>
    <scope>NUCLEOTIDE SEQUENCE [LARGE SCALE GENOMIC DNA]</scope>
    <source>
        <strain evidence="3 4">1CP</strain>
        <plasmid evidence="4">Plasmid pr1cp1</plasmid>
    </source>
</reference>
<name>A0A1B1KGS7_RHOOP</name>
<protein>
    <submittedName>
        <fullName evidence="3">Universal stress protein</fullName>
    </submittedName>
</protein>
<geneLocation type="plasmid" evidence="4">
    <name>pr1cp1</name>
</geneLocation>
<sequence>MNFVVLLTDRPESHSALDWTLETAGKLADDPAAVTVHIVMAGGADSPATPNYTSPALAAQARQRLHDAGVKYELHAAETDLADQVVTLATDTGADLIALGLRRRSAAMKLLLGSHTQRILLDAPCPVVGVKEPA</sequence>
<dbReference type="InterPro" id="IPR014729">
    <property type="entry name" value="Rossmann-like_a/b/a_fold"/>
</dbReference>
<dbReference type="SUPFAM" id="SSF52402">
    <property type="entry name" value="Adenine nucleotide alpha hydrolases-like"/>
    <property type="match status" value="1"/>
</dbReference>
<dbReference type="RefSeq" id="WP_065493409.1">
    <property type="nucleotide sequence ID" value="NZ_CP009112.1"/>
</dbReference>
<gene>
    <name evidence="3" type="ORF">R1CP_35990</name>
</gene>
<evidence type="ECO:0000256" key="1">
    <source>
        <dbReference type="ARBA" id="ARBA00008791"/>
    </source>
</evidence>
<organism evidence="3 4">
    <name type="scientific">Rhodococcus opacus</name>
    <name type="common">Nocardia opaca</name>
    <dbReference type="NCBI Taxonomy" id="37919"/>
    <lineage>
        <taxon>Bacteria</taxon>
        <taxon>Bacillati</taxon>
        <taxon>Actinomycetota</taxon>
        <taxon>Actinomycetes</taxon>
        <taxon>Mycobacteriales</taxon>
        <taxon>Nocardiaceae</taxon>
        <taxon>Rhodococcus</taxon>
    </lineage>
</organism>
<dbReference type="InterPro" id="IPR006015">
    <property type="entry name" value="Universal_stress_UspA"/>
</dbReference>
<dbReference type="Gene3D" id="3.40.50.620">
    <property type="entry name" value="HUPs"/>
    <property type="match status" value="1"/>
</dbReference>
<proteinExistence type="inferred from homology"/>
<accession>A0A1B1KGS7</accession>
<evidence type="ECO:0000313" key="3">
    <source>
        <dbReference type="EMBL" id="ANS31804.1"/>
    </source>
</evidence>
<dbReference type="CDD" id="cd00293">
    <property type="entry name" value="USP-like"/>
    <property type="match status" value="1"/>
</dbReference>
<comment type="similarity">
    <text evidence="1">Belongs to the universal stress protein A family.</text>
</comment>
<dbReference type="PANTHER" id="PTHR46268:SF15">
    <property type="entry name" value="UNIVERSAL STRESS PROTEIN HP_0031"/>
    <property type="match status" value="1"/>
</dbReference>
<dbReference type="Pfam" id="PF00582">
    <property type="entry name" value="Usp"/>
    <property type="match status" value="1"/>
</dbReference>